<keyword evidence="2" id="KW-0378">Hydrolase</keyword>
<dbReference type="SUPFAM" id="SSF53474">
    <property type="entry name" value="alpha/beta-Hydrolases"/>
    <property type="match status" value="1"/>
</dbReference>
<evidence type="ECO:0000259" key="1">
    <source>
        <dbReference type="Pfam" id="PF00561"/>
    </source>
</evidence>
<name>A0A926DZF1_9FIRM</name>
<dbReference type="Pfam" id="PF00561">
    <property type="entry name" value="Abhydrolase_1"/>
    <property type="match status" value="1"/>
</dbReference>
<dbReference type="PRINTS" id="PR00111">
    <property type="entry name" value="ABHYDROLASE"/>
</dbReference>
<proteinExistence type="predicted"/>
<dbReference type="EMBL" id="JACRSV010000001">
    <property type="protein sequence ID" value="MBC8558501.1"/>
    <property type="molecule type" value="Genomic_DNA"/>
</dbReference>
<evidence type="ECO:0000313" key="2">
    <source>
        <dbReference type="EMBL" id="MBC8558501.1"/>
    </source>
</evidence>
<dbReference type="Proteomes" id="UP000610760">
    <property type="component" value="Unassembled WGS sequence"/>
</dbReference>
<dbReference type="GO" id="GO:0016787">
    <property type="term" value="F:hydrolase activity"/>
    <property type="evidence" value="ECO:0007669"/>
    <property type="project" value="UniProtKB-KW"/>
</dbReference>
<protein>
    <submittedName>
        <fullName evidence="2">Alpha/beta hydrolase</fullName>
    </submittedName>
</protein>
<organism evidence="2 3">
    <name type="scientific">Fumia xinanensis</name>
    <dbReference type="NCBI Taxonomy" id="2763659"/>
    <lineage>
        <taxon>Bacteria</taxon>
        <taxon>Bacillati</taxon>
        <taxon>Bacillota</taxon>
        <taxon>Clostridia</taxon>
        <taxon>Eubacteriales</taxon>
        <taxon>Oscillospiraceae</taxon>
        <taxon>Fumia</taxon>
    </lineage>
</organism>
<dbReference type="AlphaFoldDB" id="A0A926DZF1"/>
<sequence length="266" mass="29800">MNVLQTKLDGIPINYIAEGLQNDCDEAVVLLHGWGSNIALFRQMVNHLAQYRRVYALDMPGFGESGEPQSPWSVDEFADCVLQFIEFCGIKKAVLLGHSHGGRVSIKIANRRKLPFELTKLILVDSAGILPKKTLKKRFRQRCYKIGRNVLSIEIVQKMFPDALENLRNKHGSADYKSATPLMRQSLVKVVNEDLEPLLPNIKQSTLLVWGENDTATPLSDGKRMEELIPDAGLVIVKNAGHYSFLDQWGTVCRVLDSFLGIPLNS</sequence>
<dbReference type="PANTHER" id="PTHR46438:SF11">
    <property type="entry name" value="LIPASE-RELATED"/>
    <property type="match status" value="1"/>
</dbReference>
<keyword evidence="3" id="KW-1185">Reference proteome</keyword>
<gene>
    <name evidence="2" type="ORF">H8710_00315</name>
</gene>
<accession>A0A926DZF1</accession>
<dbReference type="InterPro" id="IPR029058">
    <property type="entry name" value="AB_hydrolase_fold"/>
</dbReference>
<dbReference type="Gene3D" id="3.40.50.1820">
    <property type="entry name" value="alpha/beta hydrolase"/>
    <property type="match status" value="1"/>
</dbReference>
<reference evidence="2" key="1">
    <citation type="submission" date="2020-08" db="EMBL/GenBank/DDBJ databases">
        <title>Genome public.</title>
        <authorList>
            <person name="Liu C."/>
            <person name="Sun Q."/>
        </authorList>
    </citation>
    <scope>NUCLEOTIDE SEQUENCE</scope>
    <source>
        <strain evidence="2">NSJ-33</strain>
    </source>
</reference>
<evidence type="ECO:0000313" key="3">
    <source>
        <dbReference type="Proteomes" id="UP000610760"/>
    </source>
</evidence>
<dbReference type="InterPro" id="IPR000073">
    <property type="entry name" value="AB_hydrolase_1"/>
</dbReference>
<dbReference type="PANTHER" id="PTHR46438">
    <property type="entry name" value="ALPHA/BETA-HYDROLASES SUPERFAMILY PROTEIN"/>
    <property type="match status" value="1"/>
</dbReference>
<comment type="caution">
    <text evidence="2">The sequence shown here is derived from an EMBL/GenBank/DDBJ whole genome shotgun (WGS) entry which is preliminary data.</text>
</comment>
<feature type="domain" description="AB hydrolase-1" evidence="1">
    <location>
        <begin position="27"/>
        <end position="247"/>
    </location>
</feature>